<dbReference type="Gene3D" id="3.30.1330.30">
    <property type="match status" value="1"/>
</dbReference>
<protein>
    <recommendedName>
        <fullName evidence="1">RNA 2-O ribose methyltransferase substrate binding domain-containing protein</fullName>
    </recommendedName>
</protein>
<accession>A0A0L0G3T0</accession>
<reference evidence="2 3" key="1">
    <citation type="submission" date="2011-02" db="EMBL/GenBank/DDBJ databases">
        <title>The Genome Sequence of Sphaeroforma arctica JP610.</title>
        <authorList>
            <consortium name="The Broad Institute Genome Sequencing Platform"/>
            <person name="Russ C."/>
            <person name="Cuomo C."/>
            <person name="Young S.K."/>
            <person name="Zeng Q."/>
            <person name="Gargeya S."/>
            <person name="Alvarado L."/>
            <person name="Berlin A."/>
            <person name="Chapman S.B."/>
            <person name="Chen Z."/>
            <person name="Freedman E."/>
            <person name="Gellesch M."/>
            <person name="Goldberg J."/>
            <person name="Griggs A."/>
            <person name="Gujja S."/>
            <person name="Heilman E."/>
            <person name="Heiman D."/>
            <person name="Howarth C."/>
            <person name="Mehta T."/>
            <person name="Neiman D."/>
            <person name="Pearson M."/>
            <person name="Roberts A."/>
            <person name="Saif S."/>
            <person name="Shea T."/>
            <person name="Shenoy N."/>
            <person name="Sisk P."/>
            <person name="Stolte C."/>
            <person name="Sykes S."/>
            <person name="White J."/>
            <person name="Yandava C."/>
            <person name="Burger G."/>
            <person name="Gray M.W."/>
            <person name="Holland P.W.H."/>
            <person name="King N."/>
            <person name="Lang F.B.F."/>
            <person name="Roger A.J."/>
            <person name="Ruiz-Trillo I."/>
            <person name="Haas B."/>
            <person name="Nusbaum C."/>
            <person name="Birren B."/>
        </authorList>
    </citation>
    <scope>NUCLEOTIDE SEQUENCE [LARGE SCALE GENOMIC DNA]</scope>
    <source>
        <strain evidence="2 3">JP610</strain>
    </source>
</reference>
<dbReference type="EMBL" id="KQ241828">
    <property type="protein sequence ID" value="KNC83514.1"/>
    <property type="molecule type" value="Genomic_DNA"/>
</dbReference>
<dbReference type="SMART" id="SM00967">
    <property type="entry name" value="SpoU_sub_bind"/>
    <property type="match status" value="1"/>
</dbReference>
<keyword evidence="3" id="KW-1185">Reference proteome</keyword>
<name>A0A0L0G3T0_9EUKA</name>
<dbReference type="OrthoDB" id="270651at2759"/>
<proteinExistence type="predicted"/>
<dbReference type="GeneID" id="25904749"/>
<evidence type="ECO:0000313" key="2">
    <source>
        <dbReference type="EMBL" id="KNC83514.1"/>
    </source>
</evidence>
<dbReference type="Proteomes" id="UP000054560">
    <property type="component" value="Unassembled WGS sequence"/>
</dbReference>
<dbReference type="PANTHER" id="PTHR46103:SF1">
    <property type="entry name" value="RRNA METHYLTRANSFERASE 1, MITOCHONDRIAL"/>
    <property type="match status" value="1"/>
</dbReference>
<dbReference type="PANTHER" id="PTHR46103">
    <property type="entry name" value="RRNA METHYLTRANSFERASE 1, MITOCHONDRIAL"/>
    <property type="match status" value="1"/>
</dbReference>
<dbReference type="Pfam" id="PF08032">
    <property type="entry name" value="SpoU_sub_bind"/>
    <property type="match status" value="1"/>
</dbReference>
<dbReference type="InterPro" id="IPR047182">
    <property type="entry name" value="MRM1"/>
</dbReference>
<dbReference type="STRING" id="667725.A0A0L0G3T0"/>
<feature type="domain" description="RNA 2-O ribose methyltransferase substrate binding" evidence="1">
    <location>
        <begin position="119"/>
        <end position="200"/>
    </location>
</feature>
<evidence type="ECO:0000313" key="3">
    <source>
        <dbReference type="Proteomes" id="UP000054560"/>
    </source>
</evidence>
<sequence length="219" mass="24356">MLGPKYNRLSFGPLQPYSSAYVHRLVPVVATGNNTRNQLRKPISSNIVRPRSVVCSMHTQQSTRAFSAVPSTTKGRLPCYHSICSVQTDGSVLSRHPRRVHNETSRQMSGIAGYGEDELVFGLASVTNALTSKRRRIYHAYIVDNWWAKPDSKEMIGKVIEFVEADGVAVSYVSKGKLHSLSENKPHQGVVLVTSTLEFEPIQELEAWTGSGKRLVYLV</sequence>
<dbReference type="GO" id="GO:0016435">
    <property type="term" value="F:rRNA (guanine) methyltransferase activity"/>
    <property type="evidence" value="ECO:0007669"/>
    <property type="project" value="TreeGrafter"/>
</dbReference>
<dbReference type="SUPFAM" id="SSF55315">
    <property type="entry name" value="L30e-like"/>
    <property type="match status" value="1"/>
</dbReference>
<evidence type="ECO:0000259" key="1">
    <source>
        <dbReference type="SMART" id="SM00967"/>
    </source>
</evidence>
<dbReference type="InterPro" id="IPR013123">
    <property type="entry name" value="SpoU_subst-bd"/>
</dbReference>
<organism evidence="2 3">
    <name type="scientific">Sphaeroforma arctica JP610</name>
    <dbReference type="NCBI Taxonomy" id="667725"/>
    <lineage>
        <taxon>Eukaryota</taxon>
        <taxon>Ichthyosporea</taxon>
        <taxon>Ichthyophonida</taxon>
        <taxon>Sphaeroforma</taxon>
    </lineage>
</organism>
<dbReference type="InterPro" id="IPR029064">
    <property type="entry name" value="Ribosomal_eL30-like_sf"/>
</dbReference>
<dbReference type="RefSeq" id="XP_014157416.1">
    <property type="nucleotide sequence ID" value="XM_014301941.1"/>
</dbReference>
<gene>
    <name evidence="2" type="ORF">SARC_04245</name>
</gene>
<dbReference type="AlphaFoldDB" id="A0A0L0G3T0"/>